<gene>
    <name evidence="3" type="ORF">BR63_06655</name>
</gene>
<protein>
    <recommendedName>
        <fullName evidence="5">Gfo/Idh/MocA family oxidoreductase</fullName>
    </recommendedName>
</protein>
<accession>A0A7G6E1S0</accession>
<dbReference type="Pfam" id="PF01408">
    <property type="entry name" value="GFO_IDH_MocA"/>
    <property type="match status" value="1"/>
</dbReference>
<dbReference type="InterPro" id="IPR036291">
    <property type="entry name" value="NAD(P)-bd_dom_sf"/>
</dbReference>
<dbReference type="SUPFAM" id="SSF51735">
    <property type="entry name" value="NAD(P)-binding Rossmann-fold domains"/>
    <property type="match status" value="1"/>
</dbReference>
<dbReference type="SUPFAM" id="SSF55347">
    <property type="entry name" value="Glyceraldehyde-3-phosphate dehydrogenase-like, C-terminal domain"/>
    <property type="match status" value="1"/>
</dbReference>
<name>A0A7G6E1S0_THEFR</name>
<dbReference type="Gene3D" id="3.30.360.10">
    <property type="entry name" value="Dihydrodipicolinate Reductase, domain 2"/>
    <property type="match status" value="1"/>
</dbReference>
<sequence>MVQIGVGVIGIGQFGTLHAKTFSELYNVKLIGVSSRNYNNVKAIADKYDAIAYTDYNQLLSNPNIDAVSIAVPPNIQKEMAIKALVAGKHVLLEKPIATNIEDAYAIAETAVKYNRKVMVGYIERFNPSLRRVKSILKNGHIGNVFKVSSRRSSRLLGKPEWCFTEVGMMTHIVGHDVDILKWMLDDKVERVYAESGSFVRNREGQDDNICLLLRFRNGGIGVIEESWSLPSTFPTEENDTRIDIFGTKGVMKVNNLEQTISLCNEEKGWQYPGILRWPGGSEEDAGIESYALKDELNYFIKCIIDDVEPIVTAEDAIDTLRVLLAAKESVKRQKPIYL</sequence>
<dbReference type="EMBL" id="CP045798">
    <property type="protein sequence ID" value="QNB46024.1"/>
    <property type="molecule type" value="Genomic_DNA"/>
</dbReference>
<dbReference type="OrthoDB" id="9815825at2"/>
<proteinExistence type="predicted"/>
<evidence type="ECO:0000259" key="1">
    <source>
        <dbReference type="Pfam" id="PF01408"/>
    </source>
</evidence>
<dbReference type="GO" id="GO:0000166">
    <property type="term" value="F:nucleotide binding"/>
    <property type="evidence" value="ECO:0007669"/>
    <property type="project" value="InterPro"/>
</dbReference>
<dbReference type="Proteomes" id="UP000515847">
    <property type="component" value="Chromosome"/>
</dbReference>
<keyword evidence="4" id="KW-1185">Reference proteome</keyword>
<reference evidence="3 4" key="1">
    <citation type="journal article" date="2019" name="Front. Microbiol.">
        <title>Thermoanaerosceptrum fracticalcis gen. nov. sp. nov., a Novel Fumarate-Fermenting Microorganism From a Deep Fractured Carbonate Aquifer of the US Great Basin.</title>
        <authorList>
            <person name="Hamilton-Brehm S.D."/>
            <person name="Stewart L.E."/>
            <person name="Zavarin M."/>
            <person name="Caldwell M."/>
            <person name="Lawson P.A."/>
            <person name="Onstott T.C."/>
            <person name="Grzymski J."/>
            <person name="Neveux I."/>
            <person name="Lollar B.S."/>
            <person name="Russell C.E."/>
            <person name="Moser D.P."/>
        </authorList>
    </citation>
    <scope>NUCLEOTIDE SEQUENCE [LARGE SCALE GENOMIC DNA]</scope>
    <source>
        <strain evidence="3 4">DRI-13</strain>
    </source>
</reference>
<dbReference type="InterPro" id="IPR000683">
    <property type="entry name" value="Gfo/Idh/MocA-like_OxRdtase_N"/>
</dbReference>
<dbReference type="InterPro" id="IPR055170">
    <property type="entry name" value="GFO_IDH_MocA-like_dom"/>
</dbReference>
<dbReference type="Pfam" id="PF22725">
    <property type="entry name" value="GFO_IDH_MocA_C3"/>
    <property type="match status" value="1"/>
</dbReference>
<dbReference type="InterPro" id="IPR051450">
    <property type="entry name" value="Gfo/Idh/MocA_Oxidoreductases"/>
</dbReference>
<dbReference type="KEGG" id="tfr:BR63_06655"/>
<dbReference type="AlphaFoldDB" id="A0A7G6E1S0"/>
<organism evidence="3 4">
    <name type="scientific">Thermanaerosceptrum fracticalcis</name>
    <dbReference type="NCBI Taxonomy" id="1712410"/>
    <lineage>
        <taxon>Bacteria</taxon>
        <taxon>Bacillati</taxon>
        <taxon>Bacillota</taxon>
        <taxon>Clostridia</taxon>
        <taxon>Eubacteriales</taxon>
        <taxon>Peptococcaceae</taxon>
        <taxon>Thermanaerosceptrum</taxon>
    </lineage>
</organism>
<evidence type="ECO:0008006" key="5">
    <source>
        <dbReference type="Google" id="ProtNLM"/>
    </source>
</evidence>
<evidence type="ECO:0000259" key="2">
    <source>
        <dbReference type="Pfam" id="PF22725"/>
    </source>
</evidence>
<evidence type="ECO:0000313" key="4">
    <source>
        <dbReference type="Proteomes" id="UP000515847"/>
    </source>
</evidence>
<dbReference type="PANTHER" id="PTHR43377">
    <property type="entry name" value="BILIVERDIN REDUCTASE A"/>
    <property type="match status" value="1"/>
</dbReference>
<dbReference type="PANTHER" id="PTHR43377:SF1">
    <property type="entry name" value="BILIVERDIN REDUCTASE A"/>
    <property type="match status" value="1"/>
</dbReference>
<evidence type="ECO:0000313" key="3">
    <source>
        <dbReference type="EMBL" id="QNB46024.1"/>
    </source>
</evidence>
<feature type="domain" description="Gfo/Idh/MocA-like oxidoreductase N-terminal" evidence="1">
    <location>
        <begin position="4"/>
        <end position="122"/>
    </location>
</feature>
<feature type="domain" description="GFO/IDH/MocA-like oxidoreductase" evidence="2">
    <location>
        <begin position="131"/>
        <end position="252"/>
    </location>
</feature>
<dbReference type="RefSeq" id="WP_034424383.1">
    <property type="nucleotide sequence ID" value="NZ_CP045798.1"/>
</dbReference>
<dbReference type="Gene3D" id="3.40.50.720">
    <property type="entry name" value="NAD(P)-binding Rossmann-like Domain"/>
    <property type="match status" value="1"/>
</dbReference>